<dbReference type="InterPro" id="IPR007877">
    <property type="entry name" value="DUF707"/>
</dbReference>
<dbReference type="STRING" id="4155.A0A022R380"/>
<dbReference type="PANTHER" id="PTHR31210:SF11">
    <property type="entry name" value="KETOGLUTARATE REDUCTASE TRANS-SPLICING-LIKE PROTEIN, PUTATIVE (DUF707)-RELATED"/>
    <property type="match status" value="1"/>
</dbReference>
<evidence type="ECO:0000313" key="1">
    <source>
        <dbReference type="EMBL" id="EYU33290.1"/>
    </source>
</evidence>
<dbReference type="GO" id="GO:0005737">
    <property type="term" value="C:cytoplasm"/>
    <property type="evidence" value="ECO:0000318"/>
    <property type="project" value="GO_Central"/>
</dbReference>
<evidence type="ECO:0000313" key="2">
    <source>
        <dbReference type="Proteomes" id="UP000030748"/>
    </source>
</evidence>
<keyword evidence="2" id="KW-1185">Reference proteome</keyword>
<dbReference type="Proteomes" id="UP000030748">
    <property type="component" value="Unassembled WGS sequence"/>
</dbReference>
<organism evidence="1 2">
    <name type="scientific">Erythranthe guttata</name>
    <name type="common">Yellow monkey flower</name>
    <name type="synonym">Mimulus guttatus</name>
    <dbReference type="NCBI Taxonomy" id="4155"/>
    <lineage>
        <taxon>Eukaryota</taxon>
        <taxon>Viridiplantae</taxon>
        <taxon>Streptophyta</taxon>
        <taxon>Embryophyta</taxon>
        <taxon>Tracheophyta</taxon>
        <taxon>Spermatophyta</taxon>
        <taxon>Magnoliopsida</taxon>
        <taxon>eudicotyledons</taxon>
        <taxon>Gunneridae</taxon>
        <taxon>Pentapetalae</taxon>
        <taxon>asterids</taxon>
        <taxon>lamiids</taxon>
        <taxon>Lamiales</taxon>
        <taxon>Phrymaceae</taxon>
        <taxon>Erythranthe</taxon>
    </lineage>
</organism>
<dbReference type="GO" id="GO:0009555">
    <property type="term" value="P:pollen development"/>
    <property type="evidence" value="ECO:0000318"/>
    <property type="project" value="GO_Central"/>
</dbReference>
<dbReference type="EMBL" id="KI630780">
    <property type="protein sequence ID" value="EYU33290.1"/>
    <property type="molecule type" value="Genomic_DNA"/>
</dbReference>
<dbReference type="AlphaFoldDB" id="A0A022R380"/>
<proteinExistence type="predicted"/>
<name>A0A022R380_ERYGU</name>
<gene>
    <name evidence="1" type="ORF">MIMGU_mgv1a022895mg</name>
</gene>
<protein>
    <submittedName>
        <fullName evidence="1">Uncharacterized protein</fullName>
    </submittedName>
</protein>
<reference evidence="1 2" key="1">
    <citation type="journal article" date="2013" name="Proc. Natl. Acad. Sci. U.S.A.">
        <title>Fine-scale variation in meiotic recombination in Mimulus inferred from population shotgun sequencing.</title>
        <authorList>
            <person name="Hellsten U."/>
            <person name="Wright K.M."/>
            <person name="Jenkins J."/>
            <person name="Shu S."/>
            <person name="Yuan Y."/>
            <person name="Wessler S.R."/>
            <person name="Schmutz J."/>
            <person name="Willis J.H."/>
            <person name="Rokhsar D.S."/>
        </authorList>
    </citation>
    <scope>NUCLEOTIDE SEQUENCE [LARGE SCALE GENOMIC DNA]</scope>
    <source>
        <strain evidence="2">cv. DUN x IM62</strain>
    </source>
</reference>
<dbReference type="PANTHER" id="PTHR31210">
    <property type="entry name" value="OS06G0731900 PROTEIN"/>
    <property type="match status" value="1"/>
</dbReference>
<accession>A0A022R380</accession>
<sequence length="336" mass="39238">MKWNVSTMQLSPGFRMNTTQQHTDTYKCEQKCRPVGSEALPNGIISIHANMEMRPLWGPVSEDNKPKHGTGLLAVAVGINQKELVNKIVKKFLENDFVVMLFHYDGFVDKWHDFDWSNRVLHISVKNQTKWWFAKRFLHPDIVAEYEYIFLWDEDLGVEDFHPKRYISIVKEEGLEISQPALDPGKSEVHHPITARRHKSRVHRRYYKFKGSGRCDEKSTSPPCVGWVEMMAPVFSRAAWRCVWYMIQNDLIHAWGLDMQLGYCAQGDRTVKIGVVDEEYIVHLGLPTLGVFSDRNKVRRQSYTEMGIFRNRWAKAVNEDECWIDPFKQSPPLRKP</sequence>
<dbReference type="Pfam" id="PF05212">
    <property type="entry name" value="DUF707"/>
    <property type="match status" value="1"/>
</dbReference>